<dbReference type="Proteomes" id="UP000287033">
    <property type="component" value="Unassembled WGS sequence"/>
</dbReference>
<proteinExistence type="predicted"/>
<feature type="compositionally biased region" description="Basic and acidic residues" evidence="1">
    <location>
        <begin position="8"/>
        <end position="22"/>
    </location>
</feature>
<name>A0A401RYK4_CHIPU</name>
<sequence>MSWYPEGIGRERWAEGRDTARAPEVDRSRRYWPVSDRGQGEVPAALGGGGVCVSAGGGPWYRPLSGSVARAGQSLTSRGVEGREGAAVRQGASGWWQQR</sequence>
<dbReference type="AlphaFoldDB" id="A0A401RYK4"/>
<feature type="region of interest" description="Disordered" evidence="1">
    <location>
        <begin position="76"/>
        <end position="99"/>
    </location>
</feature>
<evidence type="ECO:0000313" key="3">
    <source>
        <dbReference type="Proteomes" id="UP000287033"/>
    </source>
</evidence>
<accession>A0A401RYK4</accession>
<keyword evidence="3" id="KW-1185">Reference proteome</keyword>
<evidence type="ECO:0000313" key="2">
    <source>
        <dbReference type="EMBL" id="GCC23237.1"/>
    </source>
</evidence>
<comment type="caution">
    <text evidence="2">The sequence shown here is derived from an EMBL/GenBank/DDBJ whole genome shotgun (WGS) entry which is preliminary data.</text>
</comment>
<gene>
    <name evidence="2" type="ORF">chiPu_0001631</name>
</gene>
<organism evidence="2 3">
    <name type="scientific">Chiloscyllium punctatum</name>
    <name type="common">Brownbanded bambooshark</name>
    <name type="synonym">Hemiscyllium punctatum</name>
    <dbReference type="NCBI Taxonomy" id="137246"/>
    <lineage>
        <taxon>Eukaryota</taxon>
        <taxon>Metazoa</taxon>
        <taxon>Chordata</taxon>
        <taxon>Craniata</taxon>
        <taxon>Vertebrata</taxon>
        <taxon>Chondrichthyes</taxon>
        <taxon>Elasmobranchii</taxon>
        <taxon>Galeomorphii</taxon>
        <taxon>Galeoidea</taxon>
        <taxon>Orectolobiformes</taxon>
        <taxon>Hemiscylliidae</taxon>
        <taxon>Chiloscyllium</taxon>
    </lineage>
</organism>
<protein>
    <submittedName>
        <fullName evidence="2">Uncharacterized protein</fullName>
    </submittedName>
</protein>
<dbReference type="EMBL" id="BEZZ01000024">
    <property type="protein sequence ID" value="GCC23237.1"/>
    <property type="molecule type" value="Genomic_DNA"/>
</dbReference>
<reference evidence="2 3" key="1">
    <citation type="journal article" date="2018" name="Nat. Ecol. Evol.">
        <title>Shark genomes provide insights into elasmobranch evolution and the origin of vertebrates.</title>
        <authorList>
            <person name="Hara Y"/>
            <person name="Yamaguchi K"/>
            <person name="Onimaru K"/>
            <person name="Kadota M"/>
            <person name="Koyanagi M"/>
            <person name="Keeley SD"/>
            <person name="Tatsumi K"/>
            <person name="Tanaka K"/>
            <person name="Motone F"/>
            <person name="Kageyama Y"/>
            <person name="Nozu R"/>
            <person name="Adachi N"/>
            <person name="Nishimura O"/>
            <person name="Nakagawa R"/>
            <person name="Tanegashima C"/>
            <person name="Kiyatake I"/>
            <person name="Matsumoto R"/>
            <person name="Murakumo K"/>
            <person name="Nishida K"/>
            <person name="Terakita A"/>
            <person name="Kuratani S"/>
            <person name="Sato K"/>
            <person name="Hyodo S Kuraku.S."/>
        </authorList>
    </citation>
    <scope>NUCLEOTIDE SEQUENCE [LARGE SCALE GENOMIC DNA]</scope>
</reference>
<evidence type="ECO:0000256" key="1">
    <source>
        <dbReference type="SAM" id="MobiDB-lite"/>
    </source>
</evidence>
<feature type="region of interest" description="Disordered" evidence="1">
    <location>
        <begin position="1"/>
        <end position="22"/>
    </location>
</feature>